<feature type="chain" id="PRO_5022698945" evidence="1">
    <location>
        <begin position="23"/>
        <end position="135"/>
    </location>
</feature>
<dbReference type="PANTHER" id="PTHR39176:SF1">
    <property type="entry name" value="PERIPLASMIC PROTEIN"/>
    <property type="match status" value="1"/>
</dbReference>
<dbReference type="Pfam" id="PF07007">
    <property type="entry name" value="LprI"/>
    <property type="match status" value="1"/>
</dbReference>
<dbReference type="RefSeq" id="WP_149301198.1">
    <property type="nucleotide sequence ID" value="NZ_VTWH01000004.1"/>
</dbReference>
<protein>
    <submittedName>
        <fullName evidence="3">DUF1311 domain-containing protein</fullName>
    </submittedName>
</protein>
<dbReference type="OrthoDB" id="7340239at2"/>
<dbReference type="Proteomes" id="UP000324738">
    <property type="component" value="Unassembled WGS sequence"/>
</dbReference>
<dbReference type="InterPro" id="IPR009739">
    <property type="entry name" value="LprI-like_N"/>
</dbReference>
<evidence type="ECO:0000313" key="4">
    <source>
        <dbReference type="Proteomes" id="UP000324738"/>
    </source>
</evidence>
<evidence type="ECO:0000313" key="3">
    <source>
        <dbReference type="EMBL" id="KAA0968924.1"/>
    </source>
</evidence>
<dbReference type="Gene3D" id="1.20.1270.180">
    <property type="match status" value="1"/>
</dbReference>
<proteinExistence type="predicted"/>
<reference evidence="3 4" key="1">
    <citation type="submission" date="2019-08" db="EMBL/GenBank/DDBJ databases">
        <title>Aureimonas fodiniaquatilis sp. nov., isolated from a coal mine wastewater.</title>
        <authorList>
            <person name="Kim W."/>
        </authorList>
    </citation>
    <scope>NUCLEOTIDE SEQUENCE [LARGE SCALE GENOMIC DNA]</scope>
    <source>
        <strain evidence="3 4">CAU 1482</strain>
    </source>
</reference>
<evidence type="ECO:0000259" key="2">
    <source>
        <dbReference type="Pfam" id="PF07007"/>
    </source>
</evidence>
<dbReference type="AlphaFoldDB" id="A0A5B0DQ74"/>
<keyword evidence="4" id="KW-1185">Reference proteome</keyword>
<gene>
    <name evidence="3" type="ORF">FPY71_15270</name>
</gene>
<feature type="domain" description="Lysozyme inhibitor LprI-like N-terminal" evidence="2">
    <location>
        <begin position="29"/>
        <end position="115"/>
    </location>
</feature>
<sequence length="135" mass="14641">MRFQTFFILAIGFAGVTQPVLAQDCSSLDQAGMNQCAGESYAKADSELNAQYRELRQRLSGDKEGLGRLTTAQRNWIAFRDAECDFATAGVAGGSIFPTVQANCLETITRSRIDDFNTYLTCEEGDLSCPVPPAG</sequence>
<keyword evidence="1" id="KW-0732">Signal</keyword>
<evidence type="ECO:0000256" key="1">
    <source>
        <dbReference type="SAM" id="SignalP"/>
    </source>
</evidence>
<feature type="signal peptide" evidence="1">
    <location>
        <begin position="1"/>
        <end position="22"/>
    </location>
</feature>
<name>A0A5B0DQ74_9HYPH</name>
<comment type="caution">
    <text evidence="3">The sequence shown here is derived from an EMBL/GenBank/DDBJ whole genome shotgun (WGS) entry which is preliminary data.</text>
</comment>
<accession>A0A5B0DQ74</accession>
<dbReference type="EMBL" id="VTWH01000004">
    <property type="protein sequence ID" value="KAA0968924.1"/>
    <property type="molecule type" value="Genomic_DNA"/>
</dbReference>
<organism evidence="3 4">
    <name type="scientific">Aureimonas fodinaquatilis</name>
    <dbReference type="NCBI Taxonomy" id="2565783"/>
    <lineage>
        <taxon>Bacteria</taxon>
        <taxon>Pseudomonadati</taxon>
        <taxon>Pseudomonadota</taxon>
        <taxon>Alphaproteobacteria</taxon>
        <taxon>Hyphomicrobiales</taxon>
        <taxon>Aurantimonadaceae</taxon>
        <taxon>Aureimonas</taxon>
    </lineage>
</organism>
<dbReference type="PANTHER" id="PTHR39176">
    <property type="entry name" value="PERIPLASMIC PROTEIN-RELATED"/>
    <property type="match status" value="1"/>
</dbReference>